<evidence type="ECO:0000313" key="3">
    <source>
        <dbReference type="EMBL" id="MBB6481968.1"/>
    </source>
</evidence>
<sequence length="334" mass="36322">MSSDLLWKLAVQRISFLKTDEKRKVLAYCINSGRMPERKTLVDLIRRDFRSSYKKESILHEAENDLSLMIKQGIFTLSVDDEAYPEKLRSIHNPPFLLYGRGETLLSDVLNISVVGTRKATGLAMEKAFALSFHLARSGAAVTSGLASGTDSAAHSGALAGKGYTLAVFGCGIDRIYPSSSKDLAARILDEGGTLLSEYPPGIPPVRYNFPERNRIVSALSEALVVVESPARSGALITADFALEQGRDVFVLNAASPSPSAGEGTNSLIEDGAVVVESADDVLRELSYSVKSRDRSPVLLSHSGSRATGRFLADRFRAELEEREISREGVYYSL</sequence>
<evidence type="ECO:0000313" key="4">
    <source>
        <dbReference type="Proteomes" id="UP000587760"/>
    </source>
</evidence>
<dbReference type="Proteomes" id="UP000587760">
    <property type="component" value="Unassembled WGS sequence"/>
</dbReference>
<dbReference type="Pfam" id="PF02481">
    <property type="entry name" value="DNA_processg_A"/>
    <property type="match status" value="1"/>
</dbReference>
<evidence type="ECO:0000256" key="1">
    <source>
        <dbReference type="ARBA" id="ARBA00006525"/>
    </source>
</evidence>
<feature type="domain" description="Smf/DprA SLOG" evidence="2">
    <location>
        <begin position="77"/>
        <end position="286"/>
    </location>
</feature>
<evidence type="ECO:0000259" key="2">
    <source>
        <dbReference type="Pfam" id="PF02481"/>
    </source>
</evidence>
<comment type="similarity">
    <text evidence="1">Belongs to the DprA/Smf family.</text>
</comment>
<dbReference type="Gene3D" id="3.40.50.450">
    <property type="match status" value="1"/>
</dbReference>
<dbReference type="SUPFAM" id="SSF102405">
    <property type="entry name" value="MCP/YpsA-like"/>
    <property type="match status" value="1"/>
</dbReference>
<dbReference type="GO" id="GO:0009294">
    <property type="term" value="P:DNA-mediated transformation"/>
    <property type="evidence" value="ECO:0007669"/>
    <property type="project" value="InterPro"/>
</dbReference>
<dbReference type="InterPro" id="IPR057666">
    <property type="entry name" value="DrpA_SLOG"/>
</dbReference>
<protein>
    <submittedName>
        <fullName evidence="3">DNA processing protein</fullName>
    </submittedName>
</protein>
<gene>
    <name evidence="3" type="ORF">HNR50_003649</name>
</gene>
<keyword evidence="4" id="KW-1185">Reference proteome</keyword>
<dbReference type="AlphaFoldDB" id="A0A841RHG3"/>
<dbReference type="NCBIfam" id="TIGR00732">
    <property type="entry name" value="dprA"/>
    <property type="match status" value="1"/>
</dbReference>
<organism evidence="3 4">
    <name type="scientific">Spirochaeta isovalerica</name>
    <dbReference type="NCBI Taxonomy" id="150"/>
    <lineage>
        <taxon>Bacteria</taxon>
        <taxon>Pseudomonadati</taxon>
        <taxon>Spirochaetota</taxon>
        <taxon>Spirochaetia</taxon>
        <taxon>Spirochaetales</taxon>
        <taxon>Spirochaetaceae</taxon>
        <taxon>Spirochaeta</taxon>
    </lineage>
</organism>
<reference evidence="3 4" key="1">
    <citation type="submission" date="2020-08" db="EMBL/GenBank/DDBJ databases">
        <title>Genomic Encyclopedia of Type Strains, Phase IV (KMG-IV): sequencing the most valuable type-strain genomes for metagenomic binning, comparative biology and taxonomic classification.</title>
        <authorList>
            <person name="Goeker M."/>
        </authorList>
    </citation>
    <scope>NUCLEOTIDE SEQUENCE [LARGE SCALE GENOMIC DNA]</scope>
    <source>
        <strain evidence="3 4">DSM 2461</strain>
    </source>
</reference>
<dbReference type="PANTHER" id="PTHR43022">
    <property type="entry name" value="PROTEIN SMF"/>
    <property type="match status" value="1"/>
</dbReference>
<dbReference type="EMBL" id="JACHGJ010000008">
    <property type="protein sequence ID" value="MBB6481968.1"/>
    <property type="molecule type" value="Genomic_DNA"/>
</dbReference>
<proteinExistence type="inferred from homology"/>
<accession>A0A841RHG3</accession>
<name>A0A841RHG3_9SPIO</name>
<comment type="caution">
    <text evidence="3">The sequence shown here is derived from an EMBL/GenBank/DDBJ whole genome shotgun (WGS) entry which is preliminary data.</text>
</comment>
<dbReference type="PANTHER" id="PTHR43022:SF1">
    <property type="entry name" value="PROTEIN SMF"/>
    <property type="match status" value="1"/>
</dbReference>
<dbReference type="RefSeq" id="WP_184748199.1">
    <property type="nucleotide sequence ID" value="NZ_JACHGJ010000008.1"/>
</dbReference>
<dbReference type="InterPro" id="IPR003488">
    <property type="entry name" value="DprA"/>
</dbReference>